<dbReference type="Proteomes" id="UP000753219">
    <property type="component" value="Unassembled WGS sequence"/>
</dbReference>
<evidence type="ECO:0000313" key="2">
    <source>
        <dbReference type="Proteomes" id="UP000753219"/>
    </source>
</evidence>
<dbReference type="AlphaFoldDB" id="A0A942ZWP2"/>
<comment type="caution">
    <text evidence="1">The sequence shown here is derived from an EMBL/GenBank/DDBJ whole genome shotgun (WGS) entry which is preliminary data.</text>
</comment>
<gene>
    <name evidence="1" type="ORF">KHZ85_05645</name>
</gene>
<proteinExistence type="predicted"/>
<dbReference type="RefSeq" id="WP_022420781.1">
    <property type="nucleotide sequence ID" value="NZ_CAJKGD010000024.1"/>
</dbReference>
<sequence length="62" mass="7264">MANVGSQLFGGLYADCNKMQFESKNTNFCSLCHQGIEKVIYESVKKWYNKIYSREKELYEAK</sequence>
<name>A0A942ZWP2_9FIRM</name>
<reference evidence="1" key="1">
    <citation type="submission" date="2021-02" db="EMBL/GenBank/DDBJ databases">
        <title>Infant gut strain persistence is associated with maternal origin, phylogeny, and functional potential including surface adhesion and iron acquisition.</title>
        <authorList>
            <person name="Lou Y.C."/>
        </authorList>
    </citation>
    <scope>NUCLEOTIDE SEQUENCE</scope>
    <source>
        <strain evidence="1">L3_108_103G1_dasL3_108_103G1_concoct_2</strain>
    </source>
</reference>
<evidence type="ECO:0000313" key="1">
    <source>
        <dbReference type="EMBL" id="MBS4884232.1"/>
    </source>
</evidence>
<accession>A0A942ZWP2</accession>
<organism evidence="1 2">
    <name type="scientific">Amedibacillus dolichus</name>
    <dbReference type="NCBI Taxonomy" id="31971"/>
    <lineage>
        <taxon>Bacteria</taxon>
        <taxon>Bacillati</taxon>
        <taxon>Bacillota</taxon>
        <taxon>Erysipelotrichia</taxon>
        <taxon>Erysipelotrichales</taxon>
        <taxon>Erysipelotrichaceae</taxon>
        <taxon>Amedibacillus</taxon>
    </lineage>
</organism>
<dbReference type="EMBL" id="JAGZMZ010000011">
    <property type="protein sequence ID" value="MBS4884232.1"/>
    <property type="molecule type" value="Genomic_DNA"/>
</dbReference>
<protein>
    <submittedName>
        <fullName evidence="1">Uncharacterized protein</fullName>
    </submittedName>
</protein>